<organism evidence="1 2">
    <name type="scientific">Pleuronectes platessa</name>
    <name type="common">European plaice</name>
    <dbReference type="NCBI Taxonomy" id="8262"/>
    <lineage>
        <taxon>Eukaryota</taxon>
        <taxon>Metazoa</taxon>
        <taxon>Chordata</taxon>
        <taxon>Craniata</taxon>
        <taxon>Vertebrata</taxon>
        <taxon>Euteleostomi</taxon>
        <taxon>Actinopterygii</taxon>
        <taxon>Neopterygii</taxon>
        <taxon>Teleostei</taxon>
        <taxon>Neoteleostei</taxon>
        <taxon>Acanthomorphata</taxon>
        <taxon>Carangaria</taxon>
        <taxon>Pleuronectiformes</taxon>
        <taxon>Pleuronectoidei</taxon>
        <taxon>Pleuronectidae</taxon>
        <taxon>Pleuronectes</taxon>
    </lineage>
</organism>
<dbReference type="PANTHER" id="PTHR31025:SF27">
    <property type="entry name" value="SI:CH211-193K19.2-RELATED"/>
    <property type="match status" value="1"/>
</dbReference>
<proteinExistence type="predicted"/>
<comment type="caution">
    <text evidence="1">The sequence shown here is derived from an EMBL/GenBank/DDBJ whole genome shotgun (WGS) entry which is preliminary data.</text>
</comment>
<sequence>MKMDILDNLAQAMFSYKAYPKTQEIESVAAALIEKHPSLADPGVGTGFHSWAMSIRYKLGNYRQKLRMAGCNDVRVNQRRDAEVTRCLKKARRCETTDVLAQRKATALGGLPLYLRENPGNVLKTCLATDSEETSVAGVQLGIVTIVEDDVGRAHSMPKTINIALVIEEKDVVDDISDISTAIVLLFGCIYNLNLDYPKGLNSHKVFSKPWISFRASSSPPSSALTMFCQLTGANVG</sequence>
<name>A0A9N7U8W7_PLEPL</name>
<dbReference type="PANTHER" id="PTHR31025">
    <property type="entry name" value="SI:CH211-196P9.1-RELATED"/>
    <property type="match status" value="1"/>
</dbReference>
<accession>A0A9N7U8W7</accession>
<keyword evidence="2" id="KW-1185">Reference proteome</keyword>
<dbReference type="AlphaFoldDB" id="A0A9N7U8W7"/>
<protein>
    <submittedName>
        <fullName evidence="1">Uncharacterized protein</fullName>
    </submittedName>
</protein>
<evidence type="ECO:0000313" key="1">
    <source>
        <dbReference type="EMBL" id="CAB1425563.1"/>
    </source>
</evidence>
<dbReference type="Proteomes" id="UP001153269">
    <property type="component" value="Unassembled WGS sequence"/>
</dbReference>
<gene>
    <name evidence="1" type="ORF">PLEPLA_LOCUS13494</name>
</gene>
<evidence type="ECO:0000313" key="2">
    <source>
        <dbReference type="Proteomes" id="UP001153269"/>
    </source>
</evidence>
<dbReference type="EMBL" id="CADEAL010000814">
    <property type="protein sequence ID" value="CAB1425563.1"/>
    <property type="molecule type" value="Genomic_DNA"/>
</dbReference>
<reference evidence="1" key="1">
    <citation type="submission" date="2020-03" db="EMBL/GenBank/DDBJ databases">
        <authorList>
            <person name="Weist P."/>
        </authorList>
    </citation>
    <scope>NUCLEOTIDE SEQUENCE</scope>
</reference>